<accession>A0A1X7IF73</accession>
<dbReference type="AlphaFoldDB" id="A0A1X7IF73"/>
<dbReference type="RefSeq" id="WP_085492633.1">
    <property type="nucleotide sequence ID" value="NZ_FXAZ01000001.1"/>
</dbReference>
<protein>
    <submittedName>
        <fullName evidence="1">tRNA (Adenine22-N1)-methyltransferase</fullName>
    </submittedName>
</protein>
<dbReference type="Proteomes" id="UP000193834">
    <property type="component" value="Unassembled WGS sequence"/>
</dbReference>
<proteinExistence type="predicted"/>
<keyword evidence="1" id="KW-0808">Transferase</keyword>
<dbReference type="InterPro" id="IPR006901">
    <property type="entry name" value="TrmK"/>
</dbReference>
<dbReference type="PIRSF" id="PIRSF018637">
    <property type="entry name" value="TrmK"/>
    <property type="match status" value="1"/>
</dbReference>
<organism evidence="1 2">
    <name type="scientific">Paenibacillus aquistagni</name>
    <dbReference type="NCBI Taxonomy" id="1852522"/>
    <lineage>
        <taxon>Bacteria</taxon>
        <taxon>Bacillati</taxon>
        <taxon>Bacillota</taxon>
        <taxon>Bacilli</taxon>
        <taxon>Bacillales</taxon>
        <taxon>Paenibacillaceae</taxon>
        <taxon>Paenibacillus</taxon>
    </lineage>
</organism>
<keyword evidence="2" id="KW-1185">Reference proteome</keyword>
<reference evidence="1 2" key="1">
    <citation type="submission" date="2017-04" db="EMBL/GenBank/DDBJ databases">
        <authorList>
            <person name="Afonso C.L."/>
            <person name="Miller P.J."/>
            <person name="Scott M.A."/>
            <person name="Spackman E."/>
            <person name="Goraichik I."/>
            <person name="Dimitrov K.M."/>
            <person name="Suarez D.L."/>
            <person name="Swayne D.E."/>
        </authorList>
    </citation>
    <scope>NUCLEOTIDE SEQUENCE [LARGE SCALE GENOMIC DNA]</scope>
    <source>
        <strain evidence="1 2">11</strain>
    </source>
</reference>
<evidence type="ECO:0000313" key="1">
    <source>
        <dbReference type="EMBL" id="SMG12885.1"/>
    </source>
</evidence>
<name>A0A1X7IF73_9BACL</name>
<dbReference type="Pfam" id="PF04816">
    <property type="entry name" value="TrmK"/>
    <property type="match status" value="1"/>
</dbReference>
<dbReference type="GO" id="GO:0160105">
    <property type="term" value="F:tRNA (adenine(22)-N1)-methyltransferase activity"/>
    <property type="evidence" value="ECO:0007669"/>
    <property type="project" value="InterPro"/>
</dbReference>
<evidence type="ECO:0000313" key="2">
    <source>
        <dbReference type="Proteomes" id="UP000193834"/>
    </source>
</evidence>
<dbReference type="PANTHER" id="PTHR38451">
    <property type="entry name" value="TRNA (ADENINE(22)-N(1))-METHYLTRANSFERASE"/>
    <property type="match status" value="1"/>
</dbReference>
<dbReference type="OrthoDB" id="5881184at2"/>
<dbReference type="Gene3D" id="1.10.287.1890">
    <property type="match status" value="1"/>
</dbReference>
<dbReference type="EMBL" id="FXAZ01000001">
    <property type="protein sequence ID" value="SMG12885.1"/>
    <property type="molecule type" value="Genomic_DNA"/>
</dbReference>
<dbReference type="InterPro" id="IPR029063">
    <property type="entry name" value="SAM-dependent_MTases_sf"/>
</dbReference>
<keyword evidence="1" id="KW-0489">Methyltransferase</keyword>
<dbReference type="PANTHER" id="PTHR38451:SF1">
    <property type="entry name" value="TRNA (ADENINE(22)-N(1))-METHYLTRANSFERASE"/>
    <property type="match status" value="1"/>
</dbReference>
<gene>
    <name evidence="1" type="ORF">SAMN06295960_0356</name>
</gene>
<dbReference type="Gene3D" id="3.40.50.150">
    <property type="entry name" value="Vaccinia Virus protein VP39"/>
    <property type="match status" value="1"/>
</dbReference>
<dbReference type="SUPFAM" id="SSF53335">
    <property type="entry name" value="S-adenosyl-L-methionine-dependent methyltransferases"/>
    <property type="match status" value="1"/>
</dbReference>
<sequence length="260" mass="29067">MKLSRRLQCIADLVPKGSRMADIGSDHALLPAYLVKVGIVPFAVAGEVNQGPYEAALRQVKGSLIEDQVQVRLGDGLAVLTPNEVDCITIAGMGGSLIASILDKDSAKLEGVSTLVLQPNVGEEFVRSWLSKHGWLLVEEHILEEDGKIYEILLAVKQDEDTFSVEDKLLYTEQKLGNVTLDRQWLMQLGPHLIREPNDILIRKWSSEIAKQDKILATMAATSSEEVKVKREQFEAYKKALEEIVACWQKDRRSFNGWKN</sequence>
<dbReference type="STRING" id="1852522.SAMN06295960_0356"/>
<dbReference type="GO" id="GO:0032259">
    <property type="term" value="P:methylation"/>
    <property type="evidence" value="ECO:0007669"/>
    <property type="project" value="UniProtKB-KW"/>
</dbReference>